<dbReference type="SUPFAM" id="SSF55729">
    <property type="entry name" value="Acyl-CoA N-acyltransferases (Nat)"/>
    <property type="match status" value="1"/>
</dbReference>
<evidence type="ECO:0000313" key="3">
    <source>
        <dbReference type="Proteomes" id="UP000198508"/>
    </source>
</evidence>
<feature type="domain" description="N-acetyltransferase" evidence="1">
    <location>
        <begin position="4"/>
        <end position="145"/>
    </location>
</feature>
<sequence>MDQITLRRAAAPDMEAILKLQVAVFEGEQGIPGELICSPGDQFLQWWCALEGDSVVGAVAAWKEGEQVHWGRFAVHNMHRGRGIGTKLAVFSLEDLFSRGFEEIYMEAREATVAIICRLGGRVVGKPVAFYKGTVTPVRLHRDDYCCFPG</sequence>
<dbReference type="CDD" id="cd04301">
    <property type="entry name" value="NAT_SF"/>
    <property type="match status" value="1"/>
</dbReference>
<dbReference type="Proteomes" id="UP000198508">
    <property type="component" value="Unassembled WGS sequence"/>
</dbReference>
<dbReference type="InterPro" id="IPR016181">
    <property type="entry name" value="Acyl_CoA_acyltransferase"/>
</dbReference>
<dbReference type="PROSITE" id="PS51186">
    <property type="entry name" value="GNAT"/>
    <property type="match status" value="1"/>
</dbReference>
<evidence type="ECO:0000259" key="1">
    <source>
        <dbReference type="PROSITE" id="PS51186"/>
    </source>
</evidence>
<dbReference type="AlphaFoldDB" id="A0A1I0B074"/>
<reference evidence="3" key="1">
    <citation type="submission" date="2016-10" db="EMBL/GenBank/DDBJ databases">
        <authorList>
            <person name="Varghese N."/>
            <person name="Submissions S."/>
        </authorList>
    </citation>
    <scope>NUCLEOTIDE SEQUENCE [LARGE SCALE GENOMIC DNA]</scope>
    <source>
        <strain evidence="3">NLAE-zl-G277</strain>
    </source>
</reference>
<name>A0A1I0B074_9FIRM</name>
<protein>
    <submittedName>
        <fullName evidence="2">Acetyltransferase (GNAT) family protein</fullName>
    </submittedName>
</protein>
<proteinExistence type="predicted"/>
<accession>A0A1I0B074</accession>
<evidence type="ECO:0000313" key="2">
    <source>
        <dbReference type="EMBL" id="SES99320.1"/>
    </source>
</evidence>
<dbReference type="InterPro" id="IPR000182">
    <property type="entry name" value="GNAT_dom"/>
</dbReference>
<dbReference type="RefSeq" id="WP_092360510.1">
    <property type="nucleotide sequence ID" value="NZ_CAJJSN010000014.1"/>
</dbReference>
<dbReference type="Pfam" id="PF00583">
    <property type="entry name" value="Acetyltransf_1"/>
    <property type="match status" value="1"/>
</dbReference>
<dbReference type="STRING" id="460384.SAMN05216313_101258"/>
<dbReference type="GO" id="GO:0016747">
    <property type="term" value="F:acyltransferase activity, transferring groups other than amino-acyl groups"/>
    <property type="evidence" value="ECO:0007669"/>
    <property type="project" value="InterPro"/>
</dbReference>
<organism evidence="2 3">
    <name type="scientific">Enterocloster lavalensis</name>
    <dbReference type="NCBI Taxonomy" id="460384"/>
    <lineage>
        <taxon>Bacteria</taxon>
        <taxon>Bacillati</taxon>
        <taxon>Bacillota</taxon>
        <taxon>Clostridia</taxon>
        <taxon>Lachnospirales</taxon>
        <taxon>Lachnospiraceae</taxon>
        <taxon>Enterocloster</taxon>
    </lineage>
</organism>
<dbReference type="GeneID" id="93278638"/>
<dbReference type="Gene3D" id="3.40.630.30">
    <property type="match status" value="1"/>
</dbReference>
<keyword evidence="2" id="KW-0808">Transferase</keyword>
<keyword evidence="3" id="KW-1185">Reference proteome</keyword>
<dbReference type="EMBL" id="FOIM01000001">
    <property type="protein sequence ID" value="SES99320.1"/>
    <property type="molecule type" value="Genomic_DNA"/>
</dbReference>
<gene>
    <name evidence="2" type="ORF">SAMN05216313_101258</name>
</gene>